<dbReference type="PANTHER" id="PTHR43479:SF7">
    <property type="entry name" value="TETR-FAMILY TRANSCRIPTIONAL REGULATOR"/>
    <property type="match status" value="1"/>
</dbReference>
<dbReference type="Gene3D" id="1.10.357.10">
    <property type="entry name" value="Tetracycline Repressor, domain 2"/>
    <property type="match status" value="1"/>
</dbReference>
<dbReference type="GO" id="GO:0003677">
    <property type="term" value="F:DNA binding"/>
    <property type="evidence" value="ECO:0007669"/>
    <property type="project" value="UniProtKB-UniRule"/>
</dbReference>
<dbReference type="InterPro" id="IPR009057">
    <property type="entry name" value="Homeodomain-like_sf"/>
</dbReference>
<dbReference type="PANTHER" id="PTHR43479">
    <property type="entry name" value="ACREF/ENVCD OPERON REPRESSOR-RELATED"/>
    <property type="match status" value="1"/>
</dbReference>
<dbReference type="InterPro" id="IPR039532">
    <property type="entry name" value="TetR_C_Firmicutes"/>
</dbReference>
<dbReference type="PROSITE" id="PS50977">
    <property type="entry name" value="HTH_TETR_2"/>
    <property type="match status" value="1"/>
</dbReference>
<dbReference type="eggNOG" id="COG1309">
    <property type="taxonomic scope" value="Bacteria"/>
</dbReference>
<keyword evidence="1 2" id="KW-0238">DNA-binding</keyword>
<feature type="DNA-binding region" description="H-T-H motif" evidence="2">
    <location>
        <begin position="27"/>
        <end position="46"/>
    </location>
</feature>
<reference evidence="4 5" key="1">
    <citation type="journal article" date="2003" name="Mol. Microbiol.">
        <title>Genome-based analysis of virulence genes in a non-biofilm-forming Staphylococcus epidermidis strain (ATCC 12228).</title>
        <authorList>
            <person name="Zhang Y.Q."/>
            <person name="Ren S.X."/>
            <person name="Li H.L."/>
            <person name="Wang Y.X."/>
            <person name="Fu G."/>
            <person name="Yang J."/>
            <person name="Qin Z.Q."/>
            <person name="Miao Y.G."/>
            <person name="Wang W.Y."/>
            <person name="Chen R.S."/>
            <person name="Shen Y."/>
            <person name="Chen Z."/>
            <person name="Yuan Z.H."/>
            <person name="Zhao G.P."/>
            <person name="Qu D."/>
            <person name="Danchin A."/>
            <person name="Wen Y.M."/>
        </authorList>
    </citation>
    <scope>NUCLEOTIDE SEQUENCE [LARGE SCALE GENOMIC DNA]</scope>
    <source>
        <strain evidence="5">ATCC 12228 / FDA PCI 1200</strain>
    </source>
</reference>
<dbReference type="EMBL" id="AE015929">
    <property type="protein sequence ID" value="AAO03690.1"/>
    <property type="molecule type" value="Genomic_DNA"/>
</dbReference>
<evidence type="ECO:0000313" key="4">
    <source>
        <dbReference type="EMBL" id="AAO03690.1"/>
    </source>
</evidence>
<gene>
    <name evidence="4" type="ordered locus">SE_0093</name>
</gene>
<feature type="domain" description="HTH tetR-type" evidence="3">
    <location>
        <begin position="4"/>
        <end position="64"/>
    </location>
</feature>
<dbReference type="HOGENOM" id="CLU_087539_0_1_9"/>
<dbReference type="InterPro" id="IPR050624">
    <property type="entry name" value="HTH-type_Tx_Regulator"/>
</dbReference>
<dbReference type="PATRIC" id="fig|176280.10.peg.87"/>
<dbReference type="KEGG" id="sep:SE_0093"/>
<protein>
    <submittedName>
        <fullName evidence="4">Transcriptional regulator tetR-family</fullName>
    </submittedName>
</protein>
<evidence type="ECO:0000313" key="5">
    <source>
        <dbReference type="Proteomes" id="UP000001411"/>
    </source>
</evidence>
<dbReference type="Proteomes" id="UP000001411">
    <property type="component" value="Chromosome"/>
</dbReference>
<organism evidence="4 5">
    <name type="scientific">Staphylococcus epidermidis (strain ATCC 12228 / FDA PCI 1200)</name>
    <dbReference type="NCBI Taxonomy" id="176280"/>
    <lineage>
        <taxon>Bacteria</taxon>
        <taxon>Bacillati</taxon>
        <taxon>Bacillota</taxon>
        <taxon>Bacilli</taxon>
        <taxon>Bacillales</taxon>
        <taxon>Staphylococcaceae</taxon>
        <taxon>Staphylococcus</taxon>
    </lineage>
</organism>
<dbReference type="InterPro" id="IPR001647">
    <property type="entry name" value="HTH_TetR"/>
</dbReference>
<evidence type="ECO:0000256" key="2">
    <source>
        <dbReference type="PROSITE-ProRule" id="PRU00335"/>
    </source>
</evidence>
<accession>A0A0H2VEK3</accession>
<dbReference type="AlphaFoldDB" id="A0A0H2VEK3"/>
<dbReference type="SMR" id="A0A0H2VEK3"/>
<dbReference type="OrthoDB" id="9810250at2"/>
<dbReference type="SUPFAM" id="SSF46689">
    <property type="entry name" value="Homeodomain-like"/>
    <property type="match status" value="1"/>
</dbReference>
<name>A0A0H2VEK3_STAES</name>
<proteinExistence type="predicted"/>
<dbReference type="Pfam" id="PF00440">
    <property type="entry name" value="TetR_N"/>
    <property type="match status" value="1"/>
</dbReference>
<dbReference type="Pfam" id="PF14278">
    <property type="entry name" value="TetR_C_8"/>
    <property type="match status" value="1"/>
</dbReference>
<sequence length="181" mass="21471">MRIIKTKRSIHNALKRLLKEKKFDEISVKDICKEGDLSRGTFYLHYKDKYDLAYKYQIEIMKKVQTIIEKVNTLKMDDFFYKVIQFWNIEAELLMLLISDNGSSEIQSQVKRLIQYNAKRNVLPVIKTNYLTENEQHYLTVFLSNVIFGIIQEWVNNGQKESPEELSRILSKIVPKSLFID</sequence>
<evidence type="ECO:0000256" key="1">
    <source>
        <dbReference type="ARBA" id="ARBA00023125"/>
    </source>
</evidence>
<evidence type="ECO:0000259" key="3">
    <source>
        <dbReference type="PROSITE" id="PS50977"/>
    </source>
</evidence>